<keyword evidence="2" id="KW-1185">Reference proteome</keyword>
<dbReference type="EMBL" id="CP146369">
    <property type="protein sequence ID" value="WWT54654.1"/>
    <property type="molecule type" value="Genomic_DNA"/>
</dbReference>
<evidence type="ECO:0000313" key="1">
    <source>
        <dbReference type="EMBL" id="WWT54654.1"/>
    </source>
</evidence>
<reference evidence="1 2" key="1">
    <citation type="submission" date="2024-02" db="EMBL/GenBank/DDBJ databases">
        <title>Distribution and functional of Brevundimonas-related endobacteria within Verticillium dahliae.</title>
        <authorList>
            <person name="Zeng H."/>
        </authorList>
    </citation>
    <scope>NUCLEOTIDE SEQUENCE [LARGE SCALE GENOMIC DNA]</scope>
    <source>
        <strain evidence="1 2">TRM 44200</strain>
    </source>
</reference>
<evidence type="ECO:0000313" key="2">
    <source>
        <dbReference type="Proteomes" id="UP001363460"/>
    </source>
</evidence>
<gene>
    <name evidence="1" type="ORF">V8J38_15600</name>
</gene>
<name>A0ABZ2IEB5_9CAUL</name>
<protein>
    <submittedName>
        <fullName evidence="1">Uncharacterized protein</fullName>
    </submittedName>
</protein>
<dbReference type="Proteomes" id="UP001363460">
    <property type="component" value="Chromosome"/>
</dbReference>
<proteinExistence type="predicted"/>
<accession>A0ABZ2IEB5</accession>
<organism evidence="1 2">
    <name type="scientific">Brevundimonas olei</name>
    <dbReference type="NCBI Taxonomy" id="657642"/>
    <lineage>
        <taxon>Bacteria</taxon>
        <taxon>Pseudomonadati</taxon>
        <taxon>Pseudomonadota</taxon>
        <taxon>Alphaproteobacteria</taxon>
        <taxon>Caulobacterales</taxon>
        <taxon>Caulobacteraceae</taxon>
        <taxon>Brevundimonas</taxon>
    </lineage>
</organism>
<dbReference type="RefSeq" id="WP_338577027.1">
    <property type="nucleotide sequence ID" value="NZ_CP146369.1"/>
</dbReference>
<sequence length="141" mass="15733">MKQSFWFAASVQARAGDLVRVFITAPSERSGLSRWLGLARQMNASRSPFIYNETSKAWFMANHHARITDEMALAPREAPRVYQSSPDPDLPVIRVVHGKVLGSAVIRKISSEDSGVDSRLDLEILSERSIAPGEPWLPDEE</sequence>